<dbReference type="PROSITE" id="PS51101">
    <property type="entry name" value="PTS_EIIB_TYPE_4"/>
    <property type="match status" value="1"/>
</dbReference>
<keyword evidence="6" id="KW-0598">Phosphotransferase system</keyword>
<evidence type="ECO:0000256" key="4">
    <source>
        <dbReference type="ARBA" id="ARBA00022597"/>
    </source>
</evidence>
<evidence type="ECO:0000256" key="1">
    <source>
        <dbReference type="ARBA" id="ARBA00004496"/>
    </source>
</evidence>
<evidence type="ECO:0000256" key="7">
    <source>
        <dbReference type="ARBA" id="ARBA00022777"/>
    </source>
</evidence>
<evidence type="ECO:0000313" key="10">
    <source>
        <dbReference type="Proteomes" id="UP000005286"/>
    </source>
</evidence>
<protein>
    <submittedName>
        <fullName evidence="9">PTS system sorbose subfamily IIB component</fullName>
    </submittedName>
</protein>
<dbReference type="InterPro" id="IPR004720">
    <property type="entry name" value="PTS_IIB_sorbose-sp"/>
</dbReference>
<dbReference type="eggNOG" id="COG3444">
    <property type="taxonomic scope" value="Bacteria"/>
</dbReference>
<keyword evidence="5" id="KW-0808">Transferase</keyword>
<dbReference type="AlphaFoldDB" id="F0GW89"/>
<comment type="caution">
    <text evidence="9">The sequence shown here is derived from an EMBL/GenBank/DDBJ whole genome shotgun (WGS) entry which is preliminary data.</text>
</comment>
<dbReference type="GO" id="GO:0008982">
    <property type="term" value="F:protein-N(PI)-phosphohistidine-sugar phosphotransferase activity"/>
    <property type="evidence" value="ECO:0007669"/>
    <property type="project" value="InterPro"/>
</dbReference>
<feature type="domain" description="PTS EIIB type-4" evidence="8">
    <location>
        <begin position="1"/>
        <end position="157"/>
    </location>
</feature>
<dbReference type="Gene3D" id="3.40.35.10">
    <property type="entry name" value="Phosphotransferase system, sorbose subfamily IIB component"/>
    <property type="match status" value="1"/>
</dbReference>
<accession>F0GW89</accession>
<proteinExistence type="predicted"/>
<dbReference type="SUPFAM" id="SSF52728">
    <property type="entry name" value="PTS IIb component"/>
    <property type="match status" value="1"/>
</dbReference>
<gene>
    <name evidence="9" type="ORF">HMPREF9290_0457</name>
</gene>
<keyword evidence="3" id="KW-0963">Cytoplasm</keyword>
<dbReference type="PATRIC" id="fig|879305.3.peg.1070"/>
<dbReference type="RefSeq" id="WP_004834983.1">
    <property type="nucleotide sequence ID" value="NZ_AEXM01000026.1"/>
</dbReference>
<organism evidence="9 10">
    <name type="scientific">Anaerococcus prevotii ACS-065-V-Col13</name>
    <dbReference type="NCBI Taxonomy" id="879305"/>
    <lineage>
        <taxon>Bacteria</taxon>
        <taxon>Bacillati</taxon>
        <taxon>Bacillota</taxon>
        <taxon>Tissierellia</taxon>
        <taxon>Tissierellales</taxon>
        <taxon>Peptoniphilaceae</taxon>
        <taxon>Anaerococcus</taxon>
    </lineage>
</organism>
<evidence type="ECO:0000256" key="5">
    <source>
        <dbReference type="ARBA" id="ARBA00022679"/>
    </source>
</evidence>
<evidence type="ECO:0000256" key="6">
    <source>
        <dbReference type="ARBA" id="ARBA00022683"/>
    </source>
</evidence>
<sequence>MAEIVFTRIDDRLLHGQVGRDWVKKEGADLIVVANDKVSEDRDQQKLMNIATPIFAETVFWTIDRTTRDLEDSFEDKKAMILVESPEDAYKLVEACLDIKSVNVGNIRSLPEKEKITDNVYLGKEDKDFLKKINDKNISIDVRTLHADKAIDESALF</sequence>
<reference evidence="9 10" key="1">
    <citation type="submission" date="2011-01" db="EMBL/GenBank/DDBJ databases">
        <authorList>
            <person name="Durkin A.S."/>
            <person name="Madupu R."/>
            <person name="Torralba M."/>
            <person name="Gillis M."/>
            <person name="Methe B."/>
            <person name="Sutton G."/>
            <person name="Nelson K.E."/>
        </authorList>
    </citation>
    <scope>NUCLEOTIDE SEQUENCE [LARGE SCALE GENOMIC DNA]</scope>
    <source>
        <strain evidence="9 10">ACS-065-V-Col13</strain>
    </source>
</reference>
<name>F0GW89_9FIRM</name>
<dbReference type="EMBL" id="AEXM01000026">
    <property type="protein sequence ID" value="EGC81937.1"/>
    <property type="molecule type" value="Genomic_DNA"/>
</dbReference>
<evidence type="ECO:0000256" key="2">
    <source>
        <dbReference type="ARBA" id="ARBA00022448"/>
    </source>
</evidence>
<keyword evidence="10" id="KW-1185">Reference proteome</keyword>
<keyword evidence="7" id="KW-0418">Kinase</keyword>
<dbReference type="GO" id="GO:0016301">
    <property type="term" value="F:kinase activity"/>
    <property type="evidence" value="ECO:0007669"/>
    <property type="project" value="UniProtKB-KW"/>
</dbReference>
<dbReference type="GO" id="GO:0005737">
    <property type="term" value="C:cytoplasm"/>
    <property type="evidence" value="ECO:0007669"/>
    <property type="project" value="UniProtKB-SubCell"/>
</dbReference>
<dbReference type="InterPro" id="IPR036667">
    <property type="entry name" value="PTS_IIB_sorbose-sp_sf"/>
</dbReference>
<evidence type="ECO:0000259" key="8">
    <source>
        <dbReference type="PROSITE" id="PS51101"/>
    </source>
</evidence>
<dbReference type="Proteomes" id="UP000005286">
    <property type="component" value="Unassembled WGS sequence"/>
</dbReference>
<dbReference type="GO" id="GO:0009401">
    <property type="term" value="P:phosphoenolpyruvate-dependent sugar phosphotransferase system"/>
    <property type="evidence" value="ECO:0007669"/>
    <property type="project" value="UniProtKB-KW"/>
</dbReference>
<comment type="subcellular location">
    <subcellularLocation>
        <location evidence="1">Cytoplasm</location>
    </subcellularLocation>
</comment>
<dbReference type="STRING" id="879305.HMPREF9290_0457"/>
<keyword evidence="2" id="KW-0813">Transport</keyword>
<keyword evidence="4" id="KW-0762">Sugar transport</keyword>
<evidence type="ECO:0000313" key="9">
    <source>
        <dbReference type="EMBL" id="EGC81937.1"/>
    </source>
</evidence>
<dbReference type="Pfam" id="PF03830">
    <property type="entry name" value="PTSIIB_sorb"/>
    <property type="match status" value="1"/>
</dbReference>
<evidence type="ECO:0000256" key="3">
    <source>
        <dbReference type="ARBA" id="ARBA00022490"/>
    </source>
</evidence>